<proteinExistence type="predicted"/>
<dbReference type="AlphaFoldDB" id="A0A8E2DSU6"/>
<organism evidence="16 17">
    <name type="scientific">Obba rivulosa</name>
    <dbReference type="NCBI Taxonomy" id="1052685"/>
    <lineage>
        <taxon>Eukaryota</taxon>
        <taxon>Fungi</taxon>
        <taxon>Dikarya</taxon>
        <taxon>Basidiomycota</taxon>
        <taxon>Agaricomycotina</taxon>
        <taxon>Agaricomycetes</taxon>
        <taxon>Polyporales</taxon>
        <taxon>Gelatoporiaceae</taxon>
        <taxon>Obba</taxon>
    </lineage>
</organism>
<evidence type="ECO:0000256" key="13">
    <source>
        <dbReference type="SAM" id="MobiDB-lite"/>
    </source>
</evidence>
<gene>
    <name evidence="16" type="ORF">OBBRIDRAFT_884250</name>
</gene>
<dbReference type="EC" id="2.3.2.27" evidence="3"/>
<keyword evidence="5 14" id="KW-0812">Transmembrane</keyword>
<feature type="region of interest" description="Disordered" evidence="13">
    <location>
        <begin position="508"/>
        <end position="538"/>
    </location>
</feature>
<dbReference type="GO" id="GO:0016567">
    <property type="term" value="P:protein ubiquitination"/>
    <property type="evidence" value="ECO:0007669"/>
    <property type="project" value="TreeGrafter"/>
</dbReference>
<evidence type="ECO:0000256" key="8">
    <source>
        <dbReference type="ARBA" id="ARBA00022786"/>
    </source>
</evidence>
<evidence type="ECO:0000313" key="16">
    <source>
        <dbReference type="EMBL" id="OCH95185.1"/>
    </source>
</evidence>
<feature type="compositionally biased region" description="Polar residues" evidence="13">
    <location>
        <begin position="1"/>
        <end position="11"/>
    </location>
</feature>
<dbReference type="Gene3D" id="3.30.40.10">
    <property type="entry name" value="Zinc/RING finger domain, C3HC4 (zinc finger)"/>
    <property type="match status" value="1"/>
</dbReference>
<dbReference type="GO" id="GO:0006511">
    <property type="term" value="P:ubiquitin-dependent protein catabolic process"/>
    <property type="evidence" value="ECO:0007669"/>
    <property type="project" value="TreeGrafter"/>
</dbReference>
<evidence type="ECO:0000313" key="17">
    <source>
        <dbReference type="Proteomes" id="UP000250043"/>
    </source>
</evidence>
<feature type="region of interest" description="Disordered" evidence="13">
    <location>
        <begin position="399"/>
        <end position="423"/>
    </location>
</feature>
<keyword evidence="6" id="KW-0479">Metal-binding</keyword>
<dbReference type="EMBL" id="KV722338">
    <property type="protein sequence ID" value="OCH95185.1"/>
    <property type="molecule type" value="Genomic_DNA"/>
</dbReference>
<dbReference type="SMART" id="SM00184">
    <property type="entry name" value="RING"/>
    <property type="match status" value="1"/>
</dbReference>
<feature type="region of interest" description="Disordered" evidence="13">
    <location>
        <begin position="222"/>
        <end position="260"/>
    </location>
</feature>
<keyword evidence="17" id="KW-1185">Reference proteome</keyword>
<evidence type="ECO:0000259" key="15">
    <source>
        <dbReference type="PROSITE" id="PS50089"/>
    </source>
</evidence>
<dbReference type="PANTHER" id="PTHR45977">
    <property type="entry name" value="TARGET OF ERK KINASE MPK-1"/>
    <property type="match status" value="1"/>
</dbReference>
<feature type="transmembrane region" description="Helical" evidence="14">
    <location>
        <begin position="288"/>
        <end position="306"/>
    </location>
</feature>
<dbReference type="PANTHER" id="PTHR45977:SF4">
    <property type="entry name" value="RING-TYPE DOMAIN-CONTAINING PROTEIN"/>
    <property type="match status" value="1"/>
</dbReference>
<protein>
    <recommendedName>
        <fullName evidence="3">RING-type E3 ubiquitin transferase</fullName>
        <ecNumber evidence="3">2.3.2.27</ecNumber>
    </recommendedName>
</protein>
<evidence type="ECO:0000256" key="10">
    <source>
        <dbReference type="ARBA" id="ARBA00022989"/>
    </source>
</evidence>
<dbReference type="CDD" id="cd16448">
    <property type="entry name" value="RING-H2"/>
    <property type="match status" value="1"/>
</dbReference>
<evidence type="ECO:0000256" key="5">
    <source>
        <dbReference type="ARBA" id="ARBA00022692"/>
    </source>
</evidence>
<dbReference type="GO" id="GO:0008270">
    <property type="term" value="F:zinc ion binding"/>
    <property type="evidence" value="ECO:0007669"/>
    <property type="project" value="UniProtKB-KW"/>
</dbReference>
<evidence type="ECO:0000256" key="9">
    <source>
        <dbReference type="ARBA" id="ARBA00022833"/>
    </source>
</evidence>
<dbReference type="InterPro" id="IPR001841">
    <property type="entry name" value="Znf_RING"/>
</dbReference>
<evidence type="ECO:0000256" key="3">
    <source>
        <dbReference type="ARBA" id="ARBA00012483"/>
    </source>
</evidence>
<keyword evidence="10 14" id="KW-1133">Transmembrane helix</keyword>
<dbReference type="OrthoDB" id="8062037at2759"/>
<feature type="transmembrane region" description="Helical" evidence="14">
    <location>
        <begin position="144"/>
        <end position="166"/>
    </location>
</feature>
<dbReference type="InterPro" id="IPR013083">
    <property type="entry name" value="Znf_RING/FYVE/PHD"/>
</dbReference>
<evidence type="ECO:0000256" key="4">
    <source>
        <dbReference type="ARBA" id="ARBA00022679"/>
    </source>
</evidence>
<feature type="transmembrane region" description="Helical" evidence="14">
    <location>
        <begin position="326"/>
        <end position="357"/>
    </location>
</feature>
<dbReference type="PROSITE" id="PS50089">
    <property type="entry name" value="ZF_RING_2"/>
    <property type="match status" value="1"/>
</dbReference>
<keyword evidence="8" id="KW-0833">Ubl conjugation pathway</keyword>
<dbReference type="Proteomes" id="UP000250043">
    <property type="component" value="Unassembled WGS sequence"/>
</dbReference>
<evidence type="ECO:0000256" key="1">
    <source>
        <dbReference type="ARBA" id="ARBA00000900"/>
    </source>
</evidence>
<accession>A0A8E2DSU6</accession>
<name>A0A8E2DSU6_9APHY</name>
<evidence type="ECO:0000256" key="2">
    <source>
        <dbReference type="ARBA" id="ARBA00004141"/>
    </source>
</evidence>
<evidence type="ECO:0000256" key="7">
    <source>
        <dbReference type="ARBA" id="ARBA00022771"/>
    </source>
</evidence>
<comment type="subcellular location">
    <subcellularLocation>
        <location evidence="2">Membrane</location>
        <topology evidence="2">Multi-pass membrane protein</topology>
    </subcellularLocation>
</comment>
<evidence type="ECO:0000256" key="14">
    <source>
        <dbReference type="SAM" id="Phobius"/>
    </source>
</evidence>
<dbReference type="GO" id="GO:0016020">
    <property type="term" value="C:membrane"/>
    <property type="evidence" value="ECO:0007669"/>
    <property type="project" value="UniProtKB-SubCell"/>
</dbReference>
<evidence type="ECO:0000256" key="6">
    <source>
        <dbReference type="ARBA" id="ARBA00022723"/>
    </source>
</evidence>
<dbReference type="GO" id="GO:0061630">
    <property type="term" value="F:ubiquitin protein ligase activity"/>
    <property type="evidence" value="ECO:0007669"/>
    <property type="project" value="UniProtKB-EC"/>
</dbReference>
<feature type="domain" description="RING-type" evidence="15">
    <location>
        <begin position="571"/>
        <end position="598"/>
    </location>
</feature>
<keyword evidence="7 12" id="KW-0863">Zinc-finger</keyword>
<comment type="catalytic activity">
    <reaction evidence="1">
        <text>S-ubiquitinyl-[E2 ubiquitin-conjugating enzyme]-L-cysteine + [acceptor protein]-L-lysine = [E2 ubiquitin-conjugating enzyme]-L-cysteine + N(6)-ubiquitinyl-[acceptor protein]-L-lysine.</text>
        <dbReference type="EC" id="2.3.2.27"/>
    </reaction>
</comment>
<keyword evidence="9" id="KW-0862">Zinc</keyword>
<evidence type="ECO:0000256" key="11">
    <source>
        <dbReference type="ARBA" id="ARBA00023136"/>
    </source>
</evidence>
<dbReference type="Pfam" id="PF13639">
    <property type="entry name" value="zf-RING_2"/>
    <property type="match status" value="1"/>
</dbReference>
<feature type="transmembrane region" description="Helical" evidence="14">
    <location>
        <begin position="186"/>
        <end position="208"/>
    </location>
</feature>
<keyword evidence="11 14" id="KW-0472">Membrane</keyword>
<sequence length="617" mass="68865">MATVASNSMTEATDEQVLRRTQSTGDIQVVARPRRTHTSSRSEGRATRTTSRLDGTSAHHSRTSVSHIASAEEGRLLAQSPFSIADLRQTAVDERDATGRLAAVPAAQTPQTQVTQSSSWLIRLFRFLGYGGPNARERREFVSLIWNLSLVLVQFVVIIALLTYSAHHESPTMPGQSEWGACDRPLGIWDSLWLVRAGLSGILSVWTYKKNRATRALAAARGNDPEGNVQTNVPAQPDMNRRPLAGRAPPPRDQRAAVGSANNLQTHETDILANMGTVWQRQVLYDRLQILLTFASFGWFLTAHVLEYTSVNTCRLAAPHLWWLTFGILCLLYLILLEIFLMGLVFFIIGPFIYLLYNIVLLCLGRHPLQNPHYIKPSVDKIPKSVVDQIPLVLYIPAPPEGASDDKAPTEPQPVHMYPPRLQKPTSSRRRRFVFLRKKSKKVDGVSMGKEGTAKKTPKKPEEMTWEDNWELGDYPFVRLEENRASCAICLLDFEEPKKAPWAIDADAEKEETGREGESVIQPTTTGGNEDNERPADRGEPAVLEIQVEDATGEEQLRLSDAGEGPQPLRLLSCGHVFHKTCLDPWLTDVSGRCPVCQQPVEIPQPTGKDKRQRRTS</sequence>
<evidence type="ECO:0000256" key="12">
    <source>
        <dbReference type="PROSITE-ProRule" id="PRU00175"/>
    </source>
</evidence>
<reference evidence="16 17" key="1">
    <citation type="submission" date="2016-07" db="EMBL/GenBank/DDBJ databases">
        <title>Draft genome of the white-rot fungus Obba rivulosa 3A-2.</title>
        <authorList>
            <consortium name="DOE Joint Genome Institute"/>
            <person name="Miettinen O."/>
            <person name="Riley R."/>
            <person name="Acob R."/>
            <person name="Barry K."/>
            <person name="Cullen D."/>
            <person name="De Vries R."/>
            <person name="Hainaut M."/>
            <person name="Hatakka A."/>
            <person name="Henrissat B."/>
            <person name="Hilden K."/>
            <person name="Kuo R."/>
            <person name="Labutti K."/>
            <person name="Lipzen A."/>
            <person name="Makela M.R."/>
            <person name="Sandor L."/>
            <person name="Spatafora J.W."/>
            <person name="Grigoriev I.V."/>
            <person name="Hibbett D.S."/>
        </authorList>
    </citation>
    <scope>NUCLEOTIDE SEQUENCE [LARGE SCALE GENOMIC DNA]</scope>
    <source>
        <strain evidence="16 17">3A-2</strain>
    </source>
</reference>
<keyword evidence="4" id="KW-0808">Transferase</keyword>
<feature type="region of interest" description="Disordered" evidence="13">
    <location>
        <begin position="1"/>
        <end position="66"/>
    </location>
</feature>
<dbReference type="SUPFAM" id="SSF57850">
    <property type="entry name" value="RING/U-box"/>
    <property type="match status" value="1"/>
</dbReference>